<feature type="chain" id="PRO_5019459377" evidence="1">
    <location>
        <begin position="27"/>
        <end position="203"/>
    </location>
</feature>
<protein>
    <submittedName>
        <fullName evidence="2">DUF4893 domain-containing protein</fullName>
    </submittedName>
</protein>
<dbReference type="Proteomes" id="UP000281547">
    <property type="component" value="Unassembled WGS sequence"/>
</dbReference>
<evidence type="ECO:0000256" key="1">
    <source>
        <dbReference type="SAM" id="SignalP"/>
    </source>
</evidence>
<name>A0A433X5I0_9HYPH</name>
<dbReference type="Pfam" id="PF16233">
    <property type="entry name" value="DUF4893"/>
    <property type="match status" value="1"/>
</dbReference>
<organism evidence="2 3">
    <name type="scientific">Arsenicitalea aurantiaca</name>
    <dbReference type="NCBI Taxonomy" id="1783274"/>
    <lineage>
        <taxon>Bacteria</taxon>
        <taxon>Pseudomonadati</taxon>
        <taxon>Pseudomonadota</taxon>
        <taxon>Alphaproteobacteria</taxon>
        <taxon>Hyphomicrobiales</taxon>
        <taxon>Devosiaceae</taxon>
        <taxon>Arsenicitalea</taxon>
    </lineage>
</organism>
<evidence type="ECO:0000313" key="3">
    <source>
        <dbReference type="Proteomes" id="UP000281547"/>
    </source>
</evidence>
<dbReference type="RefSeq" id="WP_127189325.1">
    <property type="nucleotide sequence ID" value="NZ_RZNJ01000005.1"/>
</dbReference>
<keyword evidence="3" id="KW-1185">Reference proteome</keyword>
<dbReference type="EMBL" id="RZNJ01000005">
    <property type="protein sequence ID" value="RUT29335.1"/>
    <property type="molecule type" value="Genomic_DNA"/>
</dbReference>
<proteinExistence type="predicted"/>
<dbReference type="OrthoDB" id="9153930at2"/>
<comment type="caution">
    <text evidence="2">The sequence shown here is derived from an EMBL/GenBank/DDBJ whole genome shotgun (WGS) entry which is preliminary data.</text>
</comment>
<dbReference type="InterPro" id="IPR032609">
    <property type="entry name" value="DUF4893"/>
</dbReference>
<reference evidence="2 3" key="1">
    <citation type="journal article" date="2016" name="Int. J. Syst. Evol. Microbiol.">
        <title>Arsenicitalea aurantiaca gen. nov., sp. nov., a new member of the family Hyphomicrobiaceae, isolated from high-arsenic sediment.</title>
        <authorList>
            <person name="Mu Y."/>
            <person name="Zhou L."/>
            <person name="Zeng X.C."/>
            <person name="Liu L."/>
            <person name="Pan Y."/>
            <person name="Chen X."/>
            <person name="Wang J."/>
            <person name="Li S."/>
            <person name="Li W.J."/>
            <person name="Wang Y."/>
        </authorList>
    </citation>
    <scope>NUCLEOTIDE SEQUENCE [LARGE SCALE GENOMIC DNA]</scope>
    <source>
        <strain evidence="2 3">42-50</strain>
    </source>
</reference>
<sequence length="203" mass="21905">MAHASPLARAFVVAATLALATQPALAGLCAAPDPGLELAEADLERLEDLDRSRTRAMAAAAAGGAEADRAVMGELYAEGVAPVDASLLEGEYDCRTIKMGGLTPIVVYQWFRCRVTPEAQAFTITKITGSQNFTGTLFASGDGYLYRGAGNYADEEARYYGQDAERDQVGCLAARSEGERHFVLELPRPRFESFHDAIELRPR</sequence>
<keyword evidence="1" id="KW-0732">Signal</keyword>
<feature type="signal peptide" evidence="1">
    <location>
        <begin position="1"/>
        <end position="26"/>
    </location>
</feature>
<gene>
    <name evidence="2" type="ORF">EMQ25_14530</name>
</gene>
<dbReference type="AlphaFoldDB" id="A0A433X5I0"/>
<accession>A0A433X5I0</accession>
<evidence type="ECO:0000313" key="2">
    <source>
        <dbReference type="EMBL" id="RUT29335.1"/>
    </source>
</evidence>